<reference evidence="1" key="2">
    <citation type="journal article" date="2022" name="New Phytol.">
        <title>Evolutionary transition to the ectomycorrhizal habit in the genomes of a hyperdiverse lineage of mushroom-forming fungi.</title>
        <authorList>
            <person name="Looney B."/>
            <person name="Miyauchi S."/>
            <person name="Morin E."/>
            <person name="Drula E."/>
            <person name="Courty P.E."/>
            <person name="Kohler A."/>
            <person name="Kuo A."/>
            <person name="LaButti K."/>
            <person name="Pangilinan J."/>
            <person name="Lipzen A."/>
            <person name="Riley R."/>
            <person name="Andreopoulos W."/>
            <person name="He G."/>
            <person name="Johnson J."/>
            <person name="Nolan M."/>
            <person name="Tritt A."/>
            <person name="Barry K.W."/>
            <person name="Grigoriev I.V."/>
            <person name="Nagy L.G."/>
            <person name="Hibbett D."/>
            <person name="Henrissat B."/>
            <person name="Matheny P.B."/>
            <person name="Labbe J."/>
            <person name="Martin F.M."/>
        </authorList>
    </citation>
    <scope>NUCLEOTIDE SEQUENCE</scope>
    <source>
        <strain evidence="1">FP105234-sp</strain>
    </source>
</reference>
<organism evidence="1 2">
    <name type="scientific">Auriscalpium vulgare</name>
    <dbReference type="NCBI Taxonomy" id="40419"/>
    <lineage>
        <taxon>Eukaryota</taxon>
        <taxon>Fungi</taxon>
        <taxon>Dikarya</taxon>
        <taxon>Basidiomycota</taxon>
        <taxon>Agaricomycotina</taxon>
        <taxon>Agaricomycetes</taxon>
        <taxon>Russulales</taxon>
        <taxon>Auriscalpiaceae</taxon>
        <taxon>Auriscalpium</taxon>
    </lineage>
</organism>
<protein>
    <submittedName>
        <fullName evidence="1">Uncharacterized protein</fullName>
    </submittedName>
</protein>
<reference evidence="1" key="1">
    <citation type="submission" date="2021-02" db="EMBL/GenBank/DDBJ databases">
        <authorList>
            <consortium name="DOE Joint Genome Institute"/>
            <person name="Ahrendt S."/>
            <person name="Looney B.P."/>
            <person name="Miyauchi S."/>
            <person name="Morin E."/>
            <person name="Drula E."/>
            <person name="Courty P.E."/>
            <person name="Chicoki N."/>
            <person name="Fauchery L."/>
            <person name="Kohler A."/>
            <person name="Kuo A."/>
            <person name="Labutti K."/>
            <person name="Pangilinan J."/>
            <person name="Lipzen A."/>
            <person name="Riley R."/>
            <person name="Andreopoulos W."/>
            <person name="He G."/>
            <person name="Johnson J."/>
            <person name="Barry K.W."/>
            <person name="Grigoriev I.V."/>
            <person name="Nagy L."/>
            <person name="Hibbett D."/>
            <person name="Henrissat B."/>
            <person name="Matheny P.B."/>
            <person name="Labbe J."/>
            <person name="Martin F."/>
        </authorList>
    </citation>
    <scope>NUCLEOTIDE SEQUENCE</scope>
    <source>
        <strain evidence="1">FP105234-sp</strain>
    </source>
</reference>
<sequence>RMPHVVGKFISSHVYGGKLKTTHALTHWEVCRFVDVHKGVEKSSGHSWVNDEEAKAVVKVAQNLHKERKPFKIITPYDPQRTLIENELKISGIPWEDTCFNVDSFQGNEADHIIVSVVRSQKLGFLSNFRRSNVMLSRCKQGMIICSSRAFLGGVGANSLAGQLASECGDRAWISWQQVLNW</sequence>
<comment type="caution">
    <text evidence="1">The sequence shown here is derived from an EMBL/GenBank/DDBJ whole genome shotgun (WGS) entry which is preliminary data.</text>
</comment>
<dbReference type="Proteomes" id="UP000814033">
    <property type="component" value="Unassembled WGS sequence"/>
</dbReference>
<proteinExistence type="predicted"/>
<feature type="non-terminal residue" evidence="1">
    <location>
        <position position="1"/>
    </location>
</feature>
<evidence type="ECO:0000313" key="1">
    <source>
        <dbReference type="EMBL" id="KAI0044043.1"/>
    </source>
</evidence>
<evidence type="ECO:0000313" key="2">
    <source>
        <dbReference type="Proteomes" id="UP000814033"/>
    </source>
</evidence>
<keyword evidence="2" id="KW-1185">Reference proteome</keyword>
<name>A0ACB8RIT9_9AGAM</name>
<gene>
    <name evidence="1" type="ORF">FA95DRAFT_1497760</name>
</gene>
<accession>A0ACB8RIT9</accession>
<dbReference type="EMBL" id="MU275996">
    <property type="protein sequence ID" value="KAI0044043.1"/>
    <property type="molecule type" value="Genomic_DNA"/>
</dbReference>